<organism evidence="1">
    <name type="scientific">Microvirga ossetica</name>
    <dbReference type="NCBI Taxonomy" id="1882682"/>
    <lineage>
        <taxon>Bacteria</taxon>
        <taxon>Pseudomonadati</taxon>
        <taxon>Pseudomonadota</taxon>
        <taxon>Alphaproteobacteria</taxon>
        <taxon>Hyphomicrobiales</taxon>
        <taxon>Methylobacteriaceae</taxon>
        <taxon>Microvirga</taxon>
    </lineage>
</organism>
<dbReference type="RefSeq" id="WP_099514426.1">
    <property type="nucleotide sequence ID" value="NZ_CP016618.1"/>
</dbReference>
<dbReference type="KEGG" id="moc:BB934_34580"/>
<gene>
    <name evidence="1" type="ORF">BB934_34580</name>
</gene>
<dbReference type="AlphaFoldDB" id="A0A1B2ETU2"/>
<reference evidence="1" key="1">
    <citation type="submission" date="2016-07" db="EMBL/GenBank/DDBJ databases">
        <title>Microvirga ossetica sp. nov. a new species of rhizobia isolated from root nodules of the legume species Vicia alpestris Steven originated from North Ossetia region in the Caucasus.</title>
        <authorList>
            <person name="Safronova V.I."/>
            <person name="Kuznetsova I.G."/>
            <person name="Sazanova A.L."/>
            <person name="Belimov A."/>
            <person name="Andronov E."/>
            <person name="Osledkin Y.S."/>
            <person name="Onishchuk O.P."/>
            <person name="Kurchak O.N."/>
            <person name="Shaposhnikov A.I."/>
            <person name="Willems A."/>
            <person name="Tikhonovich I.A."/>
        </authorList>
    </citation>
    <scope>NUCLEOTIDE SEQUENCE [LARGE SCALE GENOMIC DNA]</scope>
    <source>
        <strain evidence="1">V5/3M</strain>
        <plasmid evidence="1">unnamed3</plasmid>
    </source>
</reference>
<name>A0A1B2ETU2_9HYPH</name>
<accession>A0A1B2ETU2</accession>
<proteinExistence type="predicted"/>
<dbReference type="EMBL" id="CP016618">
    <property type="protein sequence ID" value="ANY83414.1"/>
    <property type="molecule type" value="Genomic_DNA"/>
</dbReference>
<keyword evidence="1" id="KW-0614">Plasmid</keyword>
<evidence type="ECO:0000313" key="1">
    <source>
        <dbReference type="EMBL" id="ANY83414.1"/>
    </source>
</evidence>
<sequence>MTHMDDPVAKHIKAMILRTTWKASDDEGQSGTSETLNQIVRTLRRFPNYPYNPYHPHSHLGDEDPKA</sequence>
<geneLocation type="plasmid" evidence="1">
    <name>unnamed3</name>
</geneLocation>
<protein>
    <submittedName>
        <fullName evidence="1">Uncharacterized protein</fullName>
    </submittedName>
</protein>